<comment type="similarity">
    <text evidence="2 9">Belongs to the uroporphyrinogen-III synthase family.</text>
</comment>
<dbReference type="SUPFAM" id="SSF69618">
    <property type="entry name" value="HemD-like"/>
    <property type="match status" value="1"/>
</dbReference>
<evidence type="ECO:0000256" key="7">
    <source>
        <dbReference type="ARBA" id="ARBA00040167"/>
    </source>
</evidence>
<evidence type="ECO:0000256" key="6">
    <source>
        <dbReference type="ARBA" id="ARBA00037589"/>
    </source>
</evidence>
<protein>
    <recommendedName>
        <fullName evidence="7 9">Uroporphyrinogen-III synthase</fullName>
        <ecNumber evidence="3 9">4.2.1.75</ecNumber>
    </recommendedName>
</protein>
<comment type="catalytic activity">
    <reaction evidence="8 9">
        <text>hydroxymethylbilane = uroporphyrinogen III + H2O</text>
        <dbReference type="Rhea" id="RHEA:18965"/>
        <dbReference type="ChEBI" id="CHEBI:15377"/>
        <dbReference type="ChEBI" id="CHEBI:57308"/>
        <dbReference type="ChEBI" id="CHEBI:57845"/>
        <dbReference type="EC" id="4.2.1.75"/>
    </reaction>
</comment>
<keyword evidence="12" id="KW-1185">Reference proteome</keyword>
<dbReference type="CDD" id="cd06578">
    <property type="entry name" value="HemD"/>
    <property type="match status" value="1"/>
</dbReference>
<dbReference type="Pfam" id="PF02602">
    <property type="entry name" value="HEM4"/>
    <property type="match status" value="1"/>
</dbReference>
<accession>A0A2U8E3F5</accession>
<evidence type="ECO:0000313" key="12">
    <source>
        <dbReference type="Proteomes" id="UP000244896"/>
    </source>
</evidence>
<evidence type="ECO:0000256" key="3">
    <source>
        <dbReference type="ARBA" id="ARBA00013109"/>
    </source>
</evidence>
<sequence>MSNASNNQPFLNRRIVITRTQAQNAGLREKLENLGAEVLDIPLITVTPAIDKTALVEIFAELGSYDWIVFTSANGARIFFEQFFKGFDDIRALGLLRFACVGRATAREIEKHHIKVECMPKTATGESLADALIDTDSLDSAKVIVVTGNLNRDTLVQKLEDARAIVDRLPLYKTEKTNLADNPAAADYREHGADALLFTSSSTVDSFVAQSASLRRGEKAKQPLYGSIGPHTSETMRENKIPVDFEAGEATLDAFIDALIAKL</sequence>
<dbReference type="GO" id="GO:0004852">
    <property type="term" value="F:uroporphyrinogen-III synthase activity"/>
    <property type="evidence" value="ECO:0007669"/>
    <property type="project" value="UniProtKB-UniRule"/>
</dbReference>
<reference evidence="11 12" key="1">
    <citation type="journal article" date="2018" name="Syst. Appl. Microbiol.">
        <title>Ereboglobus luteus gen. nov. sp. nov. from cockroach guts, and new insights into the oxygen relationship of the genera Opitutus and Didymococcus (Verrucomicrobia: Opitutaceae).</title>
        <authorList>
            <person name="Tegtmeier D."/>
            <person name="Belitz A."/>
            <person name="Radek R."/>
            <person name="Heimerl T."/>
            <person name="Brune A."/>
        </authorList>
    </citation>
    <scope>NUCLEOTIDE SEQUENCE [LARGE SCALE GENOMIC DNA]</scope>
    <source>
        <strain evidence="11 12">Ho45</strain>
    </source>
</reference>
<comment type="function">
    <text evidence="6 9">Catalyzes cyclization of the linear tetrapyrrole, hydroxymethylbilane, to the macrocyclic uroporphyrinogen III.</text>
</comment>
<dbReference type="EMBL" id="CP023004">
    <property type="protein sequence ID" value="AWI09408.1"/>
    <property type="molecule type" value="Genomic_DNA"/>
</dbReference>
<keyword evidence="5 9" id="KW-0627">Porphyrin biosynthesis</keyword>
<keyword evidence="4 9" id="KW-0456">Lyase</keyword>
<proteinExistence type="inferred from homology"/>
<evidence type="ECO:0000259" key="10">
    <source>
        <dbReference type="Pfam" id="PF02602"/>
    </source>
</evidence>
<gene>
    <name evidence="11" type="ORF">CKA38_09255</name>
</gene>
<dbReference type="OrthoDB" id="9815856at2"/>
<feature type="domain" description="Tetrapyrrole biosynthesis uroporphyrinogen III synthase" evidence="10">
    <location>
        <begin position="27"/>
        <end position="256"/>
    </location>
</feature>
<dbReference type="GO" id="GO:0006782">
    <property type="term" value="P:protoporphyrinogen IX biosynthetic process"/>
    <property type="evidence" value="ECO:0007669"/>
    <property type="project" value="UniProtKB-UniRule"/>
</dbReference>
<evidence type="ECO:0000313" key="11">
    <source>
        <dbReference type="EMBL" id="AWI09408.1"/>
    </source>
</evidence>
<dbReference type="UniPathway" id="UPA00251">
    <property type="reaction ID" value="UER00320"/>
</dbReference>
<dbReference type="PANTHER" id="PTHR38042:SF1">
    <property type="entry name" value="UROPORPHYRINOGEN-III SYNTHASE, CHLOROPLASTIC"/>
    <property type="match status" value="1"/>
</dbReference>
<dbReference type="PANTHER" id="PTHR38042">
    <property type="entry name" value="UROPORPHYRINOGEN-III SYNTHASE, CHLOROPLASTIC"/>
    <property type="match status" value="1"/>
</dbReference>
<dbReference type="InterPro" id="IPR036108">
    <property type="entry name" value="4pyrrol_syn_uPrphyn_synt_sf"/>
</dbReference>
<dbReference type="Gene3D" id="3.40.50.10090">
    <property type="match status" value="2"/>
</dbReference>
<evidence type="ECO:0000256" key="5">
    <source>
        <dbReference type="ARBA" id="ARBA00023244"/>
    </source>
</evidence>
<organism evidence="11 12">
    <name type="scientific">Ereboglobus luteus</name>
    <dbReference type="NCBI Taxonomy" id="1796921"/>
    <lineage>
        <taxon>Bacteria</taxon>
        <taxon>Pseudomonadati</taxon>
        <taxon>Verrucomicrobiota</taxon>
        <taxon>Opitutia</taxon>
        <taxon>Opitutales</taxon>
        <taxon>Opitutaceae</taxon>
        <taxon>Ereboglobus</taxon>
    </lineage>
</organism>
<name>A0A2U8E3F5_9BACT</name>
<dbReference type="Proteomes" id="UP000244896">
    <property type="component" value="Chromosome"/>
</dbReference>
<comment type="pathway">
    <text evidence="1 9">Porphyrin-containing compound metabolism; protoporphyrin-IX biosynthesis; coproporphyrinogen-III from 5-aminolevulinate: step 3/4.</text>
</comment>
<dbReference type="AlphaFoldDB" id="A0A2U8E3F5"/>
<dbReference type="GO" id="GO:0006780">
    <property type="term" value="P:uroporphyrinogen III biosynthetic process"/>
    <property type="evidence" value="ECO:0007669"/>
    <property type="project" value="UniProtKB-UniRule"/>
</dbReference>
<evidence type="ECO:0000256" key="4">
    <source>
        <dbReference type="ARBA" id="ARBA00023239"/>
    </source>
</evidence>
<evidence type="ECO:0000256" key="2">
    <source>
        <dbReference type="ARBA" id="ARBA00008133"/>
    </source>
</evidence>
<evidence type="ECO:0000256" key="9">
    <source>
        <dbReference type="RuleBase" id="RU366031"/>
    </source>
</evidence>
<evidence type="ECO:0000256" key="1">
    <source>
        <dbReference type="ARBA" id="ARBA00004772"/>
    </source>
</evidence>
<dbReference type="KEGG" id="elut:CKA38_09255"/>
<evidence type="ECO:0000256" key="8">
    <source>
        <dbReference type="ARBA" id="ARBA00048617"/>
    </source>
</evidence>
<dbReference type="EC" id="4.2.1.75" evidence="3 9"/>
<dbReference type="RefSeq" id="WP_108825217.1">
    <property type="nucleotide sequence ID" value="NZ_CP023004.1"/>
</dbReference>
<dbReference type="InterPro" id="IPR003754">
    <property type="entry name" value="4pyrrol_synth_uPrphyn_synth"/>
</dbReference>
<dbReference type="InterPro" id="IPR039793">
    <property type="entry name" value="UROS/Hem4"/>
</dbReference>